<dbReference type="Pfam" id="PF09523">
    <property type="entry name" value="DUF2390"/>
    <property type="match status" value="1"/>
</dbReference>
<dbReference type="InterPro" id="IPR012659">
    <property type="entry name" value="CHP02444"/>
</dbReference>
<dbReference type="AlphaFoldDB" id="A0A1T1HBF5"/>
<proteinExistence type="predicted"/>
<evidence type="ECO:0000313" key="2">
    <source>
        <dbReference type="Proteomes" id="UP000190064"/>
    </source>
</evidence>
<protein>
    <submittedName>
        <fullName evidence="1">TIGR02444 family protein</fullName>
    </submittedName>
</protein>
<dbReference type="RefSeq" id="WP_078319510.1">
    <property type="nucleotide sequence ID" value="NZ_FXTS01000003.1"/>
</dbReference>
<keyword evidence="2" id="KW-1185">Reference proteome</keyword>
<dbReference type="Proteomes" id="UP000190064">
    <property type="component" value="Unassembled WGS sequence"/>
</dbReference>
<accession>A0A1T1HBF5</accession>
<reference evidence="1" key="1">
    <citation type="submission" date="2017-02" db="EMBL/GenBank/DDBJ databases">
        <title>Draft Genome Sequence of the Salt Water Bacterium Oceanospirillum linum ATCC 11336.</title>
        <authorList>
            <person name="Trachtenberg A.M."/>
            <person name="Carney J.G."/>
            <person name="Linnane J.D."/>
            <person name="Rheaume B.A."/>
            <person name="Pitts N.L."/>
            <person name="Mykles D.L."/>
            <person name="Maclea K.S."/>
        </authorList>
    </citation>
    <scope>NUCLEOTIDE SEQUENCE [LARGE SCALE GENOMIC DNA]</scope>
    <source>
        <strain evidence="1">ATCC 11336</strain>
    </source>
</reference>
<gene>
    <name evidence="1" type="ORF">BTA35_0209170</name>
</gene>
<dbReference type="EMBL" id="MTSD02000003">
    <property type="protein sequence ID" value="OOV87155.1"/>
    <property type="molecule type" value="Genomic_DNA"/>
</dbReference>
<evidence type="ECO:0000313" key="1">
    <source>
        <dbReference type="EMBL" id="OOV87155.1"/>
    </source>
</evidence>
<dbReference type="STRING" id="966.BTA35_0209170"/>
<comment type="caution">
    <text evidence="1">The sequence shown here is derived from an EMBL/GenBank/DDBJ whole genome shotgun (WGS) entry which is preliminary data.</text>
</comment>
<organism evidence="1 2">
    <name type="scientific">Oceanospirillum linum</name>
    <dbReference type="NCBI Taxonomy" id="966"/>
    <lineage>
        <taxon>Bacteria</taxon>
        <taxon>Pseudomonadati</taxon>
        <taxon>Pseudomonadota</taxon>
        <taxon>Gammaproteobacteria</taxon>
        <taxon>Oceanospirillales</taxon>
        <taxon>Oceanospirillaceae</taxon>
        <taxon>Oceanospirillum</taxon>
    </lineage>
</organism>
<name>A0A1T1HBF5_OCELI</name>
<sequence>MSELTLSYDNPFWRFSTKLYRLETVEAACLYLQDHQGVMVNQLLFSCWLTTQNVCFTSEWPTQVEPVLGWHNQFVVPLRKQRRQLKPMTGVEAHLKEMSEHLLSAELIAEQHEQALLYLLYSLKKGMQTCADRETALRSNLKFTLKDARFTATAQQQLKNLLEMVVDQDIAQAIIIGLSADQV</sequence>
<dbReference type="NCBIfam" id="TIGR02444">
    <property type="entry name" value="TIGR02444 family protein"/>
    <property type="match status" value="1"/>
</dbReference>